<keyword evidence="3" id="KW-0238">DNA-binding</keyword>
<protein>
    <recommendedName>
        <fullName evidence="7">AP2/ERF domain-containing protein</fullName>
    </recommendedName>
</protein>
<evidence type="ECO:0000256" key="3">
    <source>
        <dbReference type="ARBA" id="ARBA00023125"/>
    </source>
</evidence>
<evidence type="ECO:0000313" key="8">
    <source>
        <dbReference type="EMBL" id="GHP02176.1"/>
    </source>
</evidence>
<sequence>MSAPSPAPSPKHNNKEPVVNDPHLDHVGGLSCPPLTLTLTLGKPGLVPKGGLELEGGLKGKKKHSAKAPGGDGEVKKDVKNDFGAHAADAGFHEAGAAARNDDESEPGPSEEEQEADLLMLLTQDGDKHDQQQQQQHSFRSRHHTRKRVTSTNVAFRKHATPDGAANAGAAAAAAVAAAGAVADTSLLHQTHPSTSMNKAKSTKKQTSKTPTTSSTLGYRGVSYAKHHKKYMAYVNHLKRQIHLGCYATPLEAAYVRDRAWKDLNKDPDMLNFAVDSAVPEEFAASVEQVRSIIKTTRATAEQRSAKKSVRAKKPKSKLPSSDQQLQQLAHVAAGAAGSALGVGPIITKKRSAGRRPIKVPKRMIDDIANGHEYENALTTAVEKNLRQYDQNMEDVNGVDVVTTHGNAHIPIATAGVNAVSASAAAGAGAGAGAISAPRFHAVDAIPRVPPPMPSDNFHLPPPSPPPPSARGGGDDDDDDNNNNNNNDDDDDDNARKSMLAEFRNTENWARVALHMVKSQL</sequence>
<evidence type="ECO:0000256" key="5">
    <source>
        <dbReference type="ARBA" id="ARBA00023242"/>
    </source>
</evidence>
<comment type="caution">
    <text evidence="8">The sequence shown here is derived from an EMBL/GenBank/DDBJ whole genome shotgun (WGS) entry which is preliminary data.</text>
</comment>
<feature type="compositionally biased region" description="Polar residues" evidence="6">
    <location>
        <begin position="190"/>
        <end position="200"/>
    </location>
</feature>
<feature type="region of interest" description="Disordered" evidence="6">
    <location>
        <begin position="297"/>
        <end position="323"/>
    </location>
</feature>
<dbReference type="PROSITE" id="PS51032">
    <property type="entry name" value="AP2_ERF"/>
    <property type="match status" value="1"/>
</dbReference>
<dbReference type="InterPro" id="IPR036955">
    <property type="entry name" value="AP2/ERF_dom_sf"/>
</dbReference>
<feature type="region of interest" description="Disordered" evidence="6">
    <location>
        <begin position="1"/>
        <end position="84"/>
    </location>
</feature>
<dbReference type="Gene3D" id="3.30.730.10">
    <property type="entry name" value="AP2/ERF domain"/>
    <property type="match status" value="1"/>
</dbReference>
<evidence type="ECO:0000256" key="2">
    <source>
        <dbReference type="ARBA" id="ARBA00023015"/>
    </source>
</evidence>
<feature type="region of interest" description="Disordered" evidence="6">
    <location>
        <begin position="126"/>
        <end position="156"/>
    </location>
</feature>
<dbReference type="Proteomes" id="UP000660262">
    <property type="component" value="Unassembled WGS sequence"/>
</dbReference>
<comment type="subcellular location">
    <subcellularLocation>
        <location evidence="1">Nucleus</location>
    </subcellularLocation>
</comment>
<evidence type="ECO:0000256" key="1">
    <source>
        <dbReference type="ARBA" id="ARBA00004123"/>
    </source>
</evidence>
<dbReference type="InterPro" id="IPR001471">
    <property type="entry name" value="AP2/ERF_dom"/>
</dbReference>
<dbReference type="EMBL" id="BNJQ01000002">
    <property type="protein sequence ID" value="GHP02176.1"/>
    <property type="molecule type" value="Genomic_DNA"/>
</dbReference>
<dbReference type="GO" id="GO:0003677">
    <property type="term" value="F:DNA binding"/>
    <property type="evidence" value="ECO:0007669"/>
    <property type="project" value="UniProtKB-KW"/>
</dbReference>
<dbReference type="AlphaFoldDB" id="A0A830H4T9"/>
<evidence type="ECO:0000259" key="7">
    <source>
        <dbReference type="PROSITE" id="PS51032"/>
    </source>
</evidence>
<organism evidence="8 9">
    <name type="scientific">Pycnococcus provasolii</name>
    <dbReference type="NCBI Taxonomy" id="41880"/>
    <lineage>
        <taxon>Eukaryota</taxon>
        <taxon>Viridiplantae</taxon>
        <taxon>Chlorophyta</taxon>
        <taxon>Pseudoscourfieldiophyceae</taxon>
        <taxon>Pseudoscourfieldiales</taxon>
        <taxon>Pycnococcaceae</taxon>
        <taxon>Pycnococcus</taxon>
    </lineage>
</organism>
<dbReference type="GO" id="GO:0005634">
    <property type="term" value="C:nucleus"/>
    <property type="evidence" value="ECO:0007669"/>
    <property type="project" value="UniProtKB-SubCell"/>
</dbReference>
<keyword evidence="2" id="KW-0805">Transcription regulation</keyword>
<evidence type="ECO:0000256" key="4">
    <source>
        <dbReference type="ARBA" id="ARBA00023163"/>
    </source>
</evidence>
<evidence type="ECO:0000313" key="9">
    <source>
        <dbReference type="Proteomes" id="UP000660262"/>
    </source>
</evidence>
<feature type="compositionally biased region" description="Basic residues" evidence="6">
    <location>
        <begin position="139"/>
        <end position="149"/>
    </location>
</feature>
<feature type="region of interest" description="Disordered" evidence="6">
    <location>
        <begin position="190"/>
        <end position="214"/>
    </location>
</feature>
<accession>A0A830H4T9</accession>
<dbReference type="InterPro" id="IPR016177">
    <property type="entry name" value="DNA-bd_dom_sf"/>
</dbReference>
<dbReference type="GO" id="GO:0003700">
    <property type="term" value="F:DNA-binding transcription factor activity"/>
    <property type="evidence" value="ECO:0007669"/>
    <property type="project" value="InterPro"/>
</dbReference>
<proteinExistence type="predicted"/>
<name>A0A830H4T9_9CHLO</name>
<feature type="compositionally biased region" description="Basic and acidic residues" evidence="6">
    <location>
        <begin position="73"/>
        <end position="83"/>
    </location>
</feature>
<feature type="compositionally biased region" description="Pro residues" evidence="6">
    <location>
        <begin position="448"/>
        <end position="469"/>
    </location>
</feature>
<feature type="region of interest" description="Disordered" evidence="6">
    <location>
        <begin position="446"/>
        <end position="499"/>
    </location>
</feature>
<feature type="compositionally biased region" description="Basic residues" evidence="6">
    <location>
        <begin position="306"/>
        <end position="317"/>
    </location>
</feature>
<gene>
    <name evidence="8" type="ORF">PPROV_000093300</name>
</gene>
<reference evidence="8" key="1">
    <citation type="submission" date="2020-10" db="EMBL/GenBank/DDBJ databases">
        <title>Unveiling of a novel bifunctional photoreceptor, Dualchrome1, isolated from a cosmopolitan green alga.</title>
        <authorList>
            <person name="Suzuki S."/>
            <person name="Kawachi M."/>
        </authorList>
    </citation>
    <scope>NUCLEOTIDE SEQUENCE</scope>
    <source>
        <strain evidence="8">NIES 2893</strain>
    </source>
</reference>
<keyword evidence="4" id="KW-0804">Transcription</keyword>
<feature type="compositionally biased region" description="Low complexity" evidence="6">
    <location>
        <begin position="28"/>
        <end position="51"/>
    </location>
</feature>
<evidence type="ECO:0000256" key="6">
    <source>
        <dbReference type="SAM" id="MobiDB-lite"/>
    </source>
</evidence>
<keyword evidence="5" id="KW-0539">Nucleus</keyword>
<dbReference type="OrthoDB" id="10038011at2759"/>
<feature type="compositionally biased region" description="Acidic residues" evidence="6">
    <location>
        <begin position="475"/>
        <end position="493"/>
    </location>
</feature>
<keyword evidence="9" id="KW-1185">Reference proteome</keyword>
<dbReference type="SUPFAM" id="SSF54171">
    <property type="entry name" value="DNA-binding domain"/>
    <property type="match status" value="1"/>
</dbReference>
<feature type="domain" description="AP2/ERF" evidence="7">
    <location>
        <begin position="218"/>
        <end position="274"/>
    </location>
</feature>